<evidence type="ECO:0000259" key="9">
    <source>
        <dbReference type="PROSITE" id="PS51805"/>
    </source>
</evidence>
<dbReference type="GO" id="GO:0008270">
    <property type="term" value="F:zinc ion binding"/>
    <property type="evidence" value="ECO:0007669"/>
    <property type="project" value="UniProtKB-KW"/>
</dbReference>
<dbReference type="OrthoDB" id="48317at2759"/>
<dbReference type="SUPFAM" id="SSF51735">
    <property type="entry name" value="NAD(P)-binding Rossmann-fold domains"/>
    <property type="match status" value="1"/>
</dbReference>
<keyword evidence="8" id="KW-0496">Mitochondrion</keyword>
<dbReference type="InterPro" id="IPR011032">
    <property type="entry name" value="GroES-like_sf"/>
</dbReference>
<dbReference type="CDD" id="cd08248">
    <property type="entry name" value="RTN4I1"/>
    <property type="match status" value="1"/>
</dbReference>
<evidence type="ECO:0000256" key="7">
    <source>
        <dbReference type="ARBA" id="ARBA00023002"/>
    </source>
</evidence>
<evidence type="ECO:0000256" key="5">
    <source>
        <dbReference type="ARBA" id="ARBA00022833"/>
    </source>
</evidence>
<comment type="similarity">
    <text evidence="2">Belongs to the zinc-containing alcohol dehydrogenase family. Quinone oxidoreductase subfamily.</text>
</comment>
<dbReference type="PROSITE" id="PS51805">
    <property type="entry name" value="EPHD"/>
    <property type="match status" value="1"/>
</dbReference>
<dbReference type="InterPro" id="IPR013083">
    <property type="entry name" value="Znf_RING/FYVE/PHD"/>
</dbReference>
<evidence type="ECO:0000256" key="6">
    <source>
        <dbReference type="ARBA" id="ARBA00022946"/>
    </source>
</evidence>
<dbReference type="InterPro" id="IPR020843">
    <property type="entry name" value="ER"/>
</dbReference>
<name>A0A1J1I065_9DIPT</name>
<evidence type="ECO:0000313" key="10">
    <source>
        <dbReference type="EMBL" id="CRK93736.1"/>
    </source>
</evidence>
<keyword evidence="7" id="KW-0560">Oxidoreductase</keyword>
<sequence>MSSTNETCCVCLNKVQNDILFGEMMTLNEINAHYFCLLSATFIEQTGRMQGEPEGILGFTKDDIASSLQSYRSTLCYLCRRESAAVKCAEKGCERSWHYPCGTVSGSCVTEFTGQFKSYCGKHFKDPNNGKKHQDNAYCLICFDVITSYDPANSIISSCCLYASDYFRCFNHKQCVLKYTKNAGNDSMCINCIMDLPEYDYKLTKEQWQEEMRKKGIFIPMTKATWEQGNYFVDQVKQKLQRHIIGRSFSSLSEAPAVNEDKKCRSRMSGWQIHSYSDNIGELQYSEKLKKPVVRKPTELLIKVLASSVNPIDVAMMNGYGSTLLNTMRCDSSDIEFPLTLGRDFVGEIIHKGLEIKSSDYKVGEKVWGVVPVHHQGCHCEYVAIDSSYVSKKPENLNDIDASAVLYAGLTAWSGLFVTGQLNGLIGGLCSDGGGGNGKKVLVIGASGGVGSLAVQMLQVEGVEVGATCGTDAISILHNLGIQKVIDYTEQECDQLLIQESPYDIILDCAGKGSEYAKALPWSFNSYITFKSPLLKNFDSHGIIGGGFRNVSDLISSNITGNGGVKWGYFWPAQTGIQYLKKLAEKQKLLPIIDSTFSYDNLPAAYQKVQDGHLRGKVVIDFNKN</sequence>
<keyword evidence="4" id="KW-0863">Zinc-finger</keyword>
<evidence type="ECO:0000256" key="4">
    <source>
        <dbReference type="ARBA" id="ARBA00022771"/>
    </source>
</evidence>
<evidence type="ECO:0000256" key="2">
    <source>
        <dbReference type="ARBA" id="ARBA00010371"/>
    </source>
</evidence>
<evidence type="ECO:0000313" key="11">
    <source>
        <dbReference type="Proteomes" id="UP000183832"/>
    </source>
</evidence>
<keyword evidence="6" id="KW-0809">Transit peptide</keyword>
<dbReference type="InterPro" id="IPR034732">
    <property type="entry name" value="EPHD"/>
</dbReference>
<dbReference type="STRING" id="568069.A0A1J1I065"/>
<comment type="subcellular location">
    <subcellularLocation>
        <location evidence="1">Mitochondrion</location>
    </subcellularLocation>
</comment>
<dbReference type="GO" id="GO:0005739">
    <property type="term" value="C:mitochondrion"/>
    <property type="evidence" value="ECO:0007669"/>
    <property type="project" value="UniProtKB-SubCell"/>
</dbReference>
<proteinExistence type="inferred from homology"/>
<dbReference type="Gene3D" id="3.90.180.10">
    <property type="entry name" value="Medium-chain alcohol dehydrogenases, catalytic domain"/>
    <property type="match status" value="1"/>
</dbReference>
<dbReference type="Proteomes" id="UP000183832">
    <property type="component" value="Unassembled WGS sequence"/>
</dbReference>
<dbReference type="InterPro" id="IPR036291">
    <property type="entry name" value="NAD(P)-bd_dom_sf"/>
</dbReference>
<dbReference type="InterPro" id="IPR037397">
    <property type="entry name" value="RTN4IP1"/>
</dbReference>
<dbReference type="SUPFAM" id="SSF50129">
    <property type="entry name" value="GroES-like"/>
    <property type="match status" value="1"/>
</dbReference>
<accession>A0A1J1I065</accession>
<feature type="domain" description="PHD-type" evidence="9">
    <location>
        <begin position="5"/>
        <end position="124"/>
    </location>
</feature>
<dbReference type="Pfam" id="PF13602">
    <property type="entry name" value="ADH_zinc_N_2"/>
    <property type="match status" value="1"/>
</dbReference>
<dbReference type="Pfam" id="PF08240">
    <property type="entry name" value="ADH_N"/>
    <property type="match status" value="1"/>
</dbReference>
<keyword evidence="5" id="KW-0862">Zinc</keyword>
<dbReference type="PANTHER" id="PTHR11695:SF294">
    <property type="entry name" value="RETICULON-4-INTERACTING PROTEIN 1, MITOCHONDRIAL"/>
    <property type="match status" value="1"/>
</dbReference>
<dbReference type="GO" id="GO:0016491">
    <property type="term" value="F:oxidoreductase activity"/>
    <property type="evidence" value="ECO:0007669"/>
    <property type="project" value="UniProtKB-KW"/>
</dbReference>
<evidence type="ECO:0000256" key="1">
    <source>
        <dbReference type="ARBA" id="ARBA00004173"/>
    </source>
</evidence>
<dbReference type="PANTHER" id="PTHR11695">
    <property type="entry name" value="ALCOHOL DEHYDROGENASE RELATED"/>
    <property type="match status" value="1"/>
</dbReference>
<organism evidence="10 11">
    <name type="scientific">Clunio marinus</name>
    <dbReference type="NCBI Taxonomy" id="568069"/>
    <lineage>
        <taxon>Eukaryota</taxon>
        <taxon>Metazoa</taxon>
        <taxon>Ecdysozoa</taxon>
        <taxon>Arthropoda</taxon>
        <taxon>Hexapoda</taxon>
        <taxon>Insecta</taxon>
        <taxon>Pterygota</taxon>
        <taxon>Neoptera</taxon>
        <taxon>Endopterygota</taxon>
        <taxon>Diptera</taxon>
        <taxon>Nematocera</taxon>
        <taxon>Chironomoidea</taxon>
        <taxon>Chironomidae</taxon>
        <taxon>Clunio</taxon>
    </lineage>
</organism>
<keyword evidence="3" id="KW-0479">Metal-binding</keyword>
<evidence type="ECO:0000256" key="3">
    <source>
        <dbReference type="ARBA" id="ARBA00022723"/>
    </source>
</evidence>
<dbReference type="Gene3D" id="3.30.40.10">
    <property type="entry name" value="Zinc/RING finger domain, C3HC4 (zinc finger)"/>
    <property type="match status" value="1"/>
</dbReference>
<keyword evidence="11" id="KW-1185">Reference proteome</keyword>
<dbReference type="InterPro" id="IPR050700">
    <property type="entry name" value="YIM1/Zinc_Alcohol_DH_Fams"/>
</dbReference>
<gene>
    <name evidence="10" type="ORF">CLUMA_CG007264</name>
</gene>
<dbReference type="EMBL" id="CVRI01000038">
    <property type="protein sequence ID" value="CRK93736.1"/>
    <property type="molecule type" value="Genomic_DNA"/>
</dbReference>
<dbReference type="FunFam" id="3.40.50.720:FF:000147">
    <property type="entry name" value="Reticulon-4-interacting protein 1 homolog, mitochondrial"/>
    <property type="match status" value="1"/>
</dbReference>
<dbReference type="AlphaFoldDB" id="A0A1J1I065"/>
<protein>
    <submittedName>
        <fullName evidence="10">CLUMA_CG007264, isoform A</fullName>
    </submittedName>
</protein>
<dbReference type="SMART" id="SM00829">
    <property type="entry name" value="PKS_ER"/>
    <property type="match status" value="1"/>
</dbReference>
<dbReference type="Pfam" id="PF13771">
    <property type="entry name" value="zf-HC5HC2H"/>
    <property type="match status" value="1"/>
</dbReference>
<dbReference type="Gene3D" id="3.40.50.720">
    <property type="entry name" value="NAD(P)-binding Rossmann-like Domain"/>
    <property type="match status" value="1"/>
</dbReference>
<evidence type="ECO:0000256" key="8">
    <source>
        <dbReference type="ARBA" id="ARBA00023128"/>
    </source>
</evidence>
<reference evidence="10 11" key="1">
    <citation type="submission" date="2015-04" db="EMBL/GenBank/DDBJ databases">
        <authorList>
            <person name="Syromyatnikov M.Y."/>
            <person name="Popov V.N."/>
        </authorList>
    </citation>
    <scope>NUCLEOTIDE SEQUENCE [LARGE SCALE GENOMIC DNA]</scope>
</reference>
<dbReference type="InterPro" id="IPR013154">
    <property type="entry name" value="ADH-like_N"/>
</dbReference>